<comment type="similarity">
    <text evidence="6">Belongs to the GOT1 family.</text>
</comment>
<evidence type="ECO:0000256" key="1">
    <source>
        <dbReference type="ARBA" id="ARBA00004653"/>
    </source>
</evidence>
<feature type="transmembrane region" description="Helical" evidence="8">
    <location>
        <begin position="135"/>
        <end position="155"/>
    </location>
</feature>
<feature type="transmembrane region" description="Helical" evidence="8">
    <location>
        <begin position="6"/>
        <end position="22"/>
    </location>
</feature>
<evidence type="ECO:0008006" key="10">
    <source>
        <dbReference type="Google" id="ProtNLM"/>
    </source>
</evidence>
<evidence type="ECO:0000256" key="8">
    <source>
        <dbReference type="SAM" id="Phobius"/>
    </source>
</evidence>
<keyword evidence="4" id="KW-0333">Golgi apparatus</keyword>
<dbReference type="Pfam" id="PF04178">
    <property type="entry name" value="Got1"/>
    <property type="match status" value="1"/>
</dbReference>
<dbReference type="InterPro" id="IPR007305">
    <property type="entry name" value="Vesicle_transpt_Got1/SFT2"/>
</dbReference>
<dbReference type="GO" id="GO:0005829">
    <property type="term" value="C:cytosol"/>
    <property type="evidence" value="ECO:0007669"/>
    <property type="project" value="GOC"/>
</dbReference>
<keyword evidence="5 8" id="KW-0472">Membrane</keyword>
<dbReference type="EMBL" id="HBHR01006920">
    <property type="protein sequence ID" value="CAD9860855.1"/>
    <property type="molecule type" value="Transcribed_RNA"/>
</dbReference>
<keyword evidence="2 8" id="KW-0812">Transmembrane</keyword>
<feature type="compositionally biased region" description="Low complexity" evidence="7">
    <location>
        <begin position="88"/>
        <end position="98"/>
    </location>
</feature>
<accession>A0A7S2XZL7</accession>
<dbReference type="InterPro" id="IPR045176">
    <property type="entry name" value="Got1"/>
</dbReference>
<protein>
    <recommendedName>
        <fullName evidence="10">Vesicle transport protein</fullName>
    </recommendedName>
</protein>
<organism evidence="9">
    <name type="scientific">Fibrocapsa japonica</name>
    <dbReference type="NCBI Taxonomy" id="94617"/>
    <lineage>
        <taxon>Eukaryota</taxon>
        <taxon>Sar</taxon>
        <taxon>Stramenopiles</taxon>
        <taxon>Ochrophyta</taxon>
        <taxon>Raphidophyceae</taxon>
        <taxon>Chattonellales</taxon>
        <taxon>Chattonellaceae</taxon>
        <taxon>Fibrocapsa</taxon>
    </lineage>
</organism>
<name>A0A7S2XZL7_9STRA</name>
<sequence length="273" mass="31425">MKLSIFHLSFVWIYVLLGLCTFQDSYSKKLPLEPSAKWFPHNDFHSRNFRGGFQNREDDYYDNGYNNGQYDYDDYYDDQQGYDEQYDNEGYNYNNDGYHAPPPQKPSKKDQNSYGSSTSSGTDATMFLTQGNKKVGFALLGSGSVLTMLGMTLFFEKNLLRLGNLLFLAGVSQVMGPKRMIGYFMAPDKRRGGVTFCLGVVLVFMGHPVLGMLLEFFGILNLFGNMFPIVWSMVKKMPFIRDLVGDDRKSNRQRAYQGYDQDQGRSRGRDYEW</sequence>
<evidence type="ECO:0000256" key="3">
    <source>
        <dbReference type="ARBA" id="ARBA00022989"/>
    </source>
</evidence>
<evidence type="ECO:0000256" key="7">
    <source>
        <dbReference type="SAM" id="MobiDB-lite"/>
    </source>
</evidence>
<dbReference type="GO" id="GO:0006888">
    <property type="term" value="P:endoplasmic reticulum to Golgi vesicle-mediated transport"/>
    <property type="evidence" value="ECO:0007669"/>
    <property type="project" value="InterPro"/>
</dbReference>
<evidence type="ECO:0000256" key="6">
    <source>
        <dbReference type="ARBA" id="ARBA00025799"/>
    </source>
</evidence>
<dbReference type="PANTHER" id="PTHR21493:SF9">
    <property type="entry name" value="GOLGI TRANSPORT PROTEIN 1-RELATED"/>
    <property type="match status" value="1"/>
</dbReference>
<feature type="region of interest" description="Disordered" evidence="7">
    <location>
        <begin position="86"/>
        <end position="119"/>
    </location>
</feature>
<reference evidence="9" key="1">
    <citation type="submission" date="2021-01" db="EMBL/GenBank/DDBJ databases">
        <authorList>
            <person name="Corre E."/>
            <person name="Pelletier E."/>
            <person name="Niang G."/>
            <person name="Scheremetjew M."/>
            <person name="Finn R."/>
            <person name="Kale V."/>
            <person name="Holt S."/>
            <person name="Cochrane G."/>
            <person name="Meng A."/>
            <person name="Brown T."/>
            <person name="Cohen L."/>
        </authorList>
    </citation>
    <scope>NUCLEOTIDE SEQUENCE</scope>
    <source>
        <strain evidence="9">CCMP1661</strain>
    </source>
</reference>
<dbReference type="AlphaFoldDB" id="A0A7S2XZL7"/>
<feature type="region of interest" description="Disordered" evidence="7">
    <location>
        <begin position="252"/>
        <end position="273"/>
    </location>
</feature>
<feature type="compositionally biased region" description="Basic and acidic residues" evidence="7">
    <location>
        <begin position="262"/>
        <end position="273"/>
    </location>
</feature>
<comment type="subcellular location">
    <subcellularLocation>
        <location evidence="1">Golgi apparatus membrane</location>
        <topology evidence="1">Multi-pass membrane protein</topology>
    </subcellularLocation>
</comment>
<evidence type="ECO:0000256" key="2">
    <source>
        <dbReference type="ARBA" id="ARBA00022692"/>
    </source>
</evidence>
<keyword evidence="3 8" id="KW-1133">Transmembrane helix</keyword>
<proteinExistence type="inferred from homology"/>
<dbReference type="GO" id="GO:0042147">
    <property type="term" value="P:retrograde transport, endosome to Golgi"/>
    <property type="evidence" value="ECO:0007669"/>
    <property type="project" value="InterPro"/>
</dbReference>
<gene>
    <name evidence="9" type="ORF">FJAP1339_LOCUS3376</name>
</gene>
<evidence type="ECO:0000256" key="5">
    <source>
        <dbReference type="ARBA" id="ARBA00023136"/>
    </source>
</evidence>
<dbReference type="PANTHER" id="PTHR21493">
    <property type="entry name" value="CGI-141-RELATED/LIPASE CONTAINING PROTEIN"/>
    <property type="match status" value="1"/>
</dbReference>
<evidence type="ECO:0000313" key="9">
    <source>
        <dbReference type="EMBL" id="CAD9860855.1"/>
    </source>
</evidence>
<dbReference type="GO" id="GO:0000139">
    <property type="term" value="C:Golgi membrane"/>
    <property type="evidence" value="ECO:0007669"/>
    <property type="project" value="UniProtKB-SubCell"/>
</dbReference>
<evidence type="ECO:0000256" key="4">
    <source>
        <dbReference type="ARBA" id="ARBA00023034"/>
    </source>
</evidence>
<feature type="transmembrane region" description="Helical" evidence="8">
    <location>
        <begin position="216"/>
        <end position="234"/>
    </location>
</feature>